<keyword evidence="7" id="KW-0646">Protease inhibitor</keyword>
<dbReference type="AlphaFoldDB" id="A0A6J3FKT5"/>
<dbReference type="Pfam" id="PF00050">
    <property type="entry name" value="Kazal_1"/>
    <property type="match status" value="1"/>
</dbReference>
<sequence length="115" mass="13078">MRTTAIVLLLALTLATMFSIECAKQTKQTVDCSHYKKLPPGQERFCYQMYEPICGSDGKTYNNDCFFCSQVNLELDLAEFRKRDLGIESRQLVMTALLIIAEDSHENGAIVENEF</sequence>
<dbReference type="SMART" id="SM00280">
    <property type="entry name" value="KAZAL"/>
    <property type="match status" value="1"/>
</dbReference>
<dbReference type="PROSITE" id="PS00282">
    <property type="entry name" value="KAZAL_1"/>
    <property type="match status" value="1"/>
</dbReference>
<evidence type="ECO:0000256" key="1">
    <source>
        <dbReference type="ARBA" id="ARBA00004613"/>
    </source>
</evidence>
<reference evidence="7" key="1">
    <citation type="submission" date="2025-08" db="UniProtKB">
        <authorList>
            <consortium name="RefSeq"/>
        </authorList>
    </citation>
    <scope>IDENTIFICATION</scope>
    <source>
        <tissue evidence="7">Blood</tissue>
    </source>
</reference>
<dbReference type="RefSeq" id="XP_032106384.1">
    <property type="nucleotide sequence ID" value="XM_032250493.1"/>
</dbReference>
<evidence type="ECO:0000313" key="7">
    <source>
        <dbReference type="RefSeq" id="XP_032106384.1"/>
    </source>
</evidence>
<dbReference type="PANTHER" id="PTHR47499:SF2">
    <property type="entry name" value="SERINE PROTEASE INHIBITOR KAZAL-TYPE 9"/>
    <property type="match status" value="1"/>
</dbReference>
<evidence type="ECO:0000256" key="4">
    <source>
        <dbReference type="SAM" id="SignalP"/>
    </source>
</evidence>
<dbReference type="InterPro" id="IPR002350">
    <property type="entry name" value="Kazal_dom"/>
</dbReference>
<dbReference type="InterPro" id="IPR036058">
    <property type="entry name" value="Kazal_dom_sf"/>
</dbReference>
<proteinExistence type="predicted"/>
<dbReference type="Gene3D" id="3.30.60.30">
    <property type="match status" value="1"/>
</dbReference>
<keyword evidence="2" id="KW-0964">Secreted</keyword>
<dbReference type="PANTHER" id="PTHR47499">
    <property type="entry name" value="SERINE PROTEASE INHIBITOR KAZAL-TYPE 7 SPINK7"/>
    <property type="match status" value="1"/>
</dbReference>
<evidence type="ECO:0000256" key="3">
    <source>
        <dbReference type="ARBA" id="ARBA00023157"/>
    </source>
</evidence>
<keyword evidence="4" id="KW-0732">Signal</keyword>
<dbReference type="GO" id="GO:0005576">
    <property type="term" value="C:extracellular region"/>
    <property type="evidence" value="ECO:0007669"/>
    <property type="project" value="UniProtKB-SubCell"/>
</dbReference>
<dbReference type="SUPFAM" id="SSF100895">
    <property type="entry name" value="Kazal-type serine protease inhibitors"/>
    <property type="match status" value="1"/>
</dbReference>
<dbReference type="PROSITE" id="PS51465">
    <property type="entry name" value="KAZAL_2"/>
    <property type="match status" value="1"/>
</dbReference>
<dbReference type="CTD" id="643394"/>
<dbReference type="GO" id="GO:0004867">
    <property type="term" value="F:serine-type endopeptidase inhibitor activity"/>
    <property type="evidence" value="ECO:0007669"/>
    <property type="project" value="UniProtKB-KW"/>
</dbReference>
<dbReference type="Proteomes" id="UP000504640">
    <property type="component" value="Unplaced"/>
</dbReference>
<dbReference type="GeneID" id="116531609"/>
<protein>
    <submittedName>
        <fullName evidence="7">Serine protease inhibitor Kazal-type 9</fullName>
    </submittedName>
</protein>
<keyword evidence="3" id="KW-1015">Disulfide bond</keyword>
<evidence type="ECO:0000259" key="5">
    <source>
        <dbReference type="PROSITE" id="PS51465"/>
    </source>
</evidence>
<dbReference type="InterPro" id="IPR050159">
    <property type="entry name" value="Kazal-type_SerProtInhib"/>
</dbReference>
<gene>
    <name evidence="7" type="primary">SPINK9</name>
</gene>
<feature type="chain" id="PRO_5027065046" evidence="4">
    <location>
        <begin position="20"/>
        <end position="115"/>
    </location>
</feature>
<feature type="domain" description="Kazal-like" evidence="5">
    <location>
        <begin position="26"/>
        <end position="70"/>
    </location>
</feature>
<name>A0A6J3FKT5_SAPAP</name>
<accession>A0A6J3FKT5</accession>
<evidence type="ECO:0000313" key="6">
    <source>
        <dbReference type="Proteomes" id="UP000504640"/>
    </source>
</evidence>
<keyword evidence="6" id="KW-1185">Reference proteome</keyword>
<evidence type="ECO:0000256" key="2">
    <source>
        <dbReference type="ARBA" id="ARBA00022525"/>
    </source>
</evidence>
<feature type="signal peptide" evidence="4">
    <location>
        <begin position="1"/>
        <end position="19"/>
    </location>
</feature>
<keyword evidence="7" id="KW-0722">Serine protease inhibitor</keyword>
<comment type="subcellular location">
    <subcellularLocation>
        <location evidence="1">Secreted</location>
    </subcellularLocation>
</comment>
<organism evidence="6 7">
    <name type="scientific">Sapajus apella</name>
    <name type="common">Brown-capped capuchin</name>
    <name type="synonym">Cebus apella</name>
    <dbReference type="NCBI Taxonomy" id="9515"/>
    <lineage>
        <taxon>Eukaryota</taxon>
        <taxon>Metazoa</taxon>
        <taxon>Chordata</taxon>
        <taxon>Craniata</taxon>
        <taxon>Vertebrata</taxon>
        <taxon>Euteleostomi</taxon>
        <taxon>Mammalia</taxon>
        <taxon>Eutheria</taxon>
        <taxon>Euarchontoglires</taxon>
        <taxon>Primates</taxon>
        <taxon>Haplorrhini</taxon>
        <taxon>Platyrrhini</taxon>
        <taxon>Cebidae</taxon>
        <taxon>Cebinae</taxon>
        <taxon>Sapajus</taxon>
    </lineage>
</organism>